<sequence>MPKDSIITVSGQPSSSSQLSPQSSEKTQLSLAQKLLSSVVIFPLGEIVKLRDVGINDPLEFPLALDQLLNLEMAFNVKWQPRWKNCSVVILFRDEPFIKQLKAPWDIVEDLEIISKHNLNPITPTGKRHFPGVQVNQQPQKAYVMERSLLTSLRR</sequence>
<accession>A0AAV1BAP7</accession>
<organism evidence="2 3">
    <name type="scientific">Vicia faba</name>
    <name type="common">Broad bean</name>
    <name type="synonym">Faba vulgaris</name>
    <dbReference type="NCBI Taxonomy" id="3906"/>
    <lineage>
        <taxon>Eukaryota</taxon>
        <taxon>Viridiplantae</taxon>
        <taxon>Streptophyta</taxon>
        <taxon>Embryophyta</taxon>
        <taxon>Tracheophyta</taxon>
        <taxon>Spermatophyta</taxon>
        <taxon>Magnoliopsida</taxon>
        <taxon>eudicotyledons</taxon>
        <taxon>Gunneridae</taxon>
        <taxon>Pentapetalae</taxon>
        <taxon>rosids</taxon>
        <taxon>fabids</taxon>
        <taxon>Fabales</taxon>
        <taxon>Fabaceae</taxon>
        <taxon>Papilionoideae</taxon>
        <taxon>50 kb inversion clade</taxon>
        <taxon>NPAAA clade</taxon>
        <taxon>Hologalegina</taxon>
        <taxon>IRL clade</taxon>
        <taxon>Fabeae</taxon>
        <taxon>Vicia</taxon>
    </lineage>
</organism>
<proteinExistence type="predicted"/>
<dbReference type="AlphaFoldDB" id="A0AAV1BAP7"/>
<name>A0AAV1BAP7_VICFA</name>
<evidence type="ECO:0000313" key="3">
    <source>
        <dbReference type="Proteomes" id="UP001157006"/>
    </source>
</evidence>
<feature type="compositionally biased region" description="Low complexity" evidence="1">
    <location>
        <begin position="10"/>
        <end position="23"/>
    </location>
</feature>
<evidence type="ECO:0000256" key="1">
    <source>
        <dbReference type="SAM" id="MobiDB-lite"/>
    </source>
</evidence>
<gene>
    <name evidence="2" type="ORF">VFH_VI124640</name>
</gene>
<dbReference type="EMBL" id="OX451741">
    <property type="protein sequence ID" value="CAI8618474.1"/>
    <property type="molecule type" value="Genomic_DNA"/>
</dbReference>
<protein>
    <submittedName>
        <fullName evidence="2">Uncharacterized protein</fullName>
    </submittedName>
</protein>
<reference evidence="2 3" key="1">
    <citation type="submission" date="2023-01" db="EMBL/GenBank/DDBJ databases">
        <authorList>
            <person name="Kreplak J."/>
        </authorList>
    </citation>
    <scope>NUCLEOTIDE SEQUENCE [LARGE SCALE GENOMIC DNA]</scope>
</reference>
<dbReference type="Proteomes" id="UP001157006">
    <property type="component" value="Chromosome 6"/>
</dbReference>
<keyword evidence="3" id="KW-1185">Reference proteome</keyword>
<feature type="region of interest" description="Disordered" evidence="1">
    <location>
        <begin position="1"/>
        <end position="23"/>
    </location>
</feature>
<evidence type="ECO:0000313" key="2">
    <source>
        <dbReference type="EMBL" id="CAI8618474.1"/>
    </source>
</evidence>